<gene>
    <name evidence="1" type="ORF">BKA15_003061</name>
</gene>
<sequence length="188" mass="20729">MTVVRIRVPHVDEAAPPEQHAAIGPELDRRCAAIASAAEPVPGMVGIRGISLTDHPGWTADTLAAEIIRTGTDRHDPERRLPFTEFYDNHGVELHIEPTMIKDGRLRAVRHDESSCGRMLRDFRVGPPVDRGGEPLRIDLITLYDLDRLVSVPVPYDGGYVDRLTSWRFGPDRAGAVIAVVILDRSAA</sequence>
<dbReference type="Proteomes" id="UP000569914">
    <property type="component" value="Unassembled WGS sequence"/>
</dbReference>
<accession>A0A7Y9LBH7</accession>
<evidence type="ECO:0000313" key="2">
    <source>
        <dbReference type="Proteomes" id="UP000569914"/>
    </source>
</evidence>
<proteinExistence type="predicted"/>
<protein>
    <submittedName>
        <fullName evidence="1">Uncharacterized protein</fullName>
    </submittedName>
</protein>
<name>A0A7Y9LBH7_9ACTN</name>
<organism evidence="1 2">
    <name type="scientific">Microlunatus parietis</name>
    <dbReference type="NCBI Taxonomy" id="682979"/>
    <lineage>
        <taxon>Bacteria</taxon>
        <taxon>Bacillati</taxon>
        <taxon>Actinomycetota</taxon>
        <taxon>Actinomycetes</taxon>
        <taxon>Propionibacteriales</taxon>
        <taxon>Propionibacteriaceae</taxon>
        <taxon>Microlunatus</taxon>
    </lineage>
</organism>
<keyword evidence="2" id="KW-1185">Reference proteome</keyword>
<dbReference type="RefSeq" id="WP_179752083.1">
    <property type="nucleotide sequence ID" value="NZ_JACCBU010000001.1"/>
</dbReference>
<comment type="caution">
    <text evidence="1">The sequence shown here is derived from an EMBL/GenBank/DDBJ whole genome shotgun (WGS) entry which is preliminary data.</text>
</comment>
<dbReference type="AlphaFoldDB" id="A0A7Y9LBH7"/>
<reference evidence="1 2" key="1">
    <citation type="submission" date="2020-07" db="EMBL/GenBank/DDBJ databases">
        <title>Sequencing the genomes of 1000 actinobacteria strains.</title>
        <authorList>
            <person name="Klenk H.-P."/>
        </authorList>
    </citation>
    <scope>NUCLEOTIDE SEQUENCE [LARGE SCALE GENOMIC DNA]</scope>
    <source>
        <strain evidence="1 2">DSM 22083</strain>
    </source>
</reference>
<dbReference type="EMBL" id="JACCBU010000001">
    <property type="protein sequence ID" value="NYE71732.1"/>
    <property type="molecule type" value="Genomic_DNA"/>
</dbReference>
<evidence type="ECO:0000313" key="1">
    <source>
        <dbReference type="EMBL" id="NYE71732.1"/>
    </source>
</evidence>